<proteinExistence type="predicted"/>
<accession>A0ABW5NFK8</accession>
<keyword evidence="1" id="KW-0732">Signal</keyword>
<gene>
    <name evidence="2" type="ORF">ACFSQ3_01395</name>
</gene>
<evidence type="ECO:0008006" key="4">
    <source>
        <dbReference type="Google" id="ProtNLM"/>
    </source>
</evidence>
<evidence type="ECO:0000313" key="3">
    <source>
        <dbReference type="Proteomes" id="UP001597393"/>
    </source>
</evidence>
<reference evidence="3" key="1">
    <citation type="journal article" date="2019" name="Int. J. Syst. Evol. Microbiol.">
        <title>The Global Catalogue of Microorganisms (GCM) 10K type strain sequencing project: providing services to taxonomists for standard genome sequencing and annotation.</title>
        <authorList>
            <consortium name="The Broad Institute Genomics Platform"/>
            <consortium name="The Broad Institute Genome Sequencing Center for Infectious Disease"/>
            <person name="Wu L."/>
            <person name="Ma J."/>
        </authorList>
    </citation>
    <scope>NUCLEOTIDE SEQUENCE [LARGE SCALE GENOMIC DNA]</scope>
    <source>
        <strain evidence="3">KCTC 42248</strain>
    </source>
</reference>
<name>A0ABW5NFK8_9SPHI</name>
<organism evidence="2 3">
    <name type="scientific">Sphingobacterium corticis</name>
    <dbReference type="NCBI Taxonomy" id="1812823"/>
    <lineage>
        <taxon>Bacteria</taxon>
        <taxon>Pseudomonadati</taxon>
        <taxon>Bacteroidota</taxon>
        <taxon>Sphingobacteriia</taxon>
        <taxon>Sphingobacteriales</taxon>
        <taxon>Sphingobacteriaceae</taxon>
        <taxon>Sphingobacterium</taxon>
    </lineage>
</organism>
<comment type="caution">
    <text evidence="2">The sequence shown here is derived from an EMBL/GenBank/DDBJ whole genome shotgun (WGS) entry which is preliminary data.</text>
</comment>
<protein>
    <recommendedName>
        <fullName evidence="4">Entericidin</fullName>
    </recommendedName>
</protein>
<dbReference type="Proteomes" id="UP001597393">
    <property type="component" value="Unassembled WGS sequence"/>
</dbReference>
<sequence>MKNLFKFGFLGLALTVGFAACNNSAEKTEETADTTLLIEDEVVTDTTAVVTDTTVTTDTIENVQ</sequence>
<dbReference type="PROSITE" id="PS51257">
    <property type="entry name" value="PROKAR_LIPOPROTEIN"/>
    <property type="match status" value="1"/>
</dbReference>
<feature type="chain" id="PRO_5047109357" description="Entericidin" evidence="1">
    <location>
        <begin position="20"/>
        <end position="64"/>
    </location>
</feature>
<dbReference type="RefSeq" id="WP_380866849.1">
    <property type="nucleotide sequence ID" value="NZ_JBHUMA010000004.1"/>
</dbReference>
<evidence type="ECO:0000256" key="1">
    <source>
        <dbReference type="SAM" id="SignalP"/>
    </source>
</evidence>
<keyword evidence="3" id="KW-1185">Reference proteome</keyword>
<dbReference type="EMBL" id="JBHUMA010000004">
    <property type="protein sequence ID" value="MFD2597590.1"/>
    <property type="molecule type" value="Genomic_DNA"/>
</dbReference>
<evidence type="ECO:0000313" key="2">
    <source>
        <dbReference type="EMBL" id="MFD2597590.1"/>
    </source>
</evidence>
<feature type="signal peptide" evidence="1">
    <location>
        <begin position="1"/>
        <end position="19"/>
    </location>
</feature>